<reference evidence="1" key="2">
    <citation type="journal article" date="2015" name="Fish Shellfish Immunol.">
        <title>Early steps in the European eel (Anguilla anguilla)-Vibrio vulnificus interaction in the gills: Role of the RtxA13 toxin.</title>
        <authorList>
            <person name="Callol A."/>
            <person name="Pajuelo D."/>
            <person name="Ebbesson L."/>
            <person name="Teles M."/>
            <person name="MacKenzie S."/>
            <person name="Amaro C."/>
        </authorList>
    </citation>
    <scope>NUCLEOTIDE SEQUENCE</scope>
</reference>
<protein>
    <submittedName>
        <fullName evidence="1">Uncharacterized protein</fullName>
    </submittedName>
</protein>
<proteinExistence type="predicted"/>
<accession>A0A0E9S2U3</accession>
<sequence>MSADLQLNDLLNKPHKLANFYCWIIAGGQ</sequence>
<reference evidence="1" key="1">
    <citation type="submission" date="2014-11" db="EMBL/GenBank/DDBJ databases">
        <authorList>
            <person name="Amaro Gonzalez C."/>
        </authorList>
    </citation>
    <scope>NUCLEOTIDE SEQUENCE</scope>
</reference>
<organism evidence="1">
    <name type="scientific">Anguilla anguilla</name>
    <name type="common">European freshwater eel</name>
    <name type="synonym">Muraena anguilla</name>
    <dbReference type="NCBI Taxonomy" id="7936"/>
    <lineage>
        <taxon>Eukaryota</taxon>
        <taxon>Metazoa</taxon>
        <taxon>Chordata</taxon>
        <taxon>Craniata</taxon>
        <taxon>Vertebrata</taxon>
        <taxon>Euteleostomi</taxon>
        <taxon>Actinopterygii</taxon>
        <taxon>Neopterygii</taxon>
        <taxon>Teleostei</taxon>
        <taxon>Anguilliformes</taxon>
        <taxon>Anguillidae</taxon>
        <taxon>Anguilla</taxon>
    </lineage>
</organism>
<evidence type="ECO:0000313" key="1">
    <source>
        <dbReference type="EMBL" id="JAH35532.1"/>
    </source>
</evidence>
<dbReference type="AlphaFoldDB" id="A0A0E9S2U3"/>
<dbReference type="EMBL" id="GBXM01073045">
    <property type="protein sequence ID" value="JAH35532.1"/>
    <property type="molecule type" value="Transcribed_RNA"/>
</dbReference>
<name>A0A0E9S2U3_ANGAN</name>